<comment type="caution">
    <text evidence="2">The sequence shown here is derived from an EMBL/GenBank/DDBJ whole genome shotgun (WGS) entry which is preliminary data.</text>
</comment>
<evidence type="ECO:0000313" key="2">
    <source>
        <dbReference type="EMBL" id="RHZ29341.1"/>
    </source>
</evidence>
<proteinExistence type="predicted"/>
<name>A0A397FEH8_APHAT</name>
<evidence type="ECO:0000313" key="1">
    <source>
        <dbReference type="EMBL" id="RHY85362.1"/>
    </source>
</evidence>
<gene>
    <name evidence="1" type="ORF">DYB26_008873</name>
    <name evidence="2" type="ORF">DYB31_010926</name>
</gene>
<organism evidence="2 3">
    <name type="scientific">Aphanomyces astaci</name>
    <name type="common">Crayfish plague agent</name>
    <dbReference type="NCBI Taxonomy" id="112090"/>
    <lineage>
        <taxon>Eukaryota</taxon>
        <taxon>Sar</taxon>
        <taxon>Stramenopiles</taxon>
        <taxon>Oomycota</taxon>
        <taxon>Saprolegniomycetes</taxon>
        <taxon>Saprolegniales</taxon>
        <taxon>Verrucalvaceae</taxon>
        <taxon>Aphanomyces</taxon>
    </lineage>
</organism>
<dbReference type="EMBL" id="QUTE01007449">
    <property type="protein sequence ID" value="RHZ29341.1"/>
    <property type="molecule type" value="Genomic_DNA"/>
</dbReference>
<evidence type="ECO:0000313" key="4">
    <source>
        <dbReference type="Proteomes" id="UP000286510"/>
    </source>
</evidence>
<dbReference type="Proteomes" id="UP000266196">
    <property type="component" value="Unassembled WGS sequence"/>
</dbReference>
<evidence type="ECO:0000313" key="3">
    <source>
        <dbReference type="Proteomes" id="UP000266196"/>
    </source>
</evidence>
<dbReference type="EMBL" id="QUTF01024201">
    <property type="protein sequence ID" value="RHY85362.1"/>
    <property type="molecule type" value="Genomic_DNA"/>
</dbReference>
<sequence>MDGDQVPIVVLEILGGTTIVATAVTKTATAIVAVIDNATKATATLIVEVFMTRLALLLVQPLVHLFMKAIV</sequence>
<protein>
    <submittedName>
        <fullName evidence="2">Uncharacterized protein</fullName>
    </submittedName>
</protein>
<dbReference type="AlphaFoldDB" id="A0A397FEH8"/>
<reference evidence="3 4" key="1">
    <citation type="submission" date="2018-08" db="EMBL/GenBank/DDBJ databases">
        <title>Aphanomyces genome sequencing and annotation.</title>
        <authorList>
            <person name="Minardi D."/>
            <person name="Oidtmann B."/>
            <person name="Van Der Giezen M."/>
            <person name="Studholme D.J."/>
        </authorList>
    </citation>
    <scope>NUCLEOTIDE SEQUENCE [LARGE SCALE GENOMIC DNA]</scope>
    <source>
        <strain evidence="2 3">197901</strain>
        <strain evidence="1 4">FDL457</strain>
    </source>
</reference>
<accession>A0A397FEH8</accession>
<dbReference type="Proteomes" id="UP000286510">
    <property type="component" value="Unassembled WGS sequence"/>
</dbReference>